<keyword evidence="6" id="KW-0547">Nucleotide-binding</keyword>
<sequence>MNNLLPFRTLRGRLTLLACLATLPAFLFVVYVASEERSAALHRAETESIYVANLASHEHALQVIGAQRLLDRLASSSDKSRLEDLPKLLPAILSGFPQFANLGVLGLDGKILYSVVTPPREVNMARISAFQRALESQEVAVGTYLVGLIVERPILIMAKALRSARGQPSLVLFVALDLAWFDRLTGQVDLPPGSALLIVDRDGTILASSLGRELEPGANRQLKGFQQLIRHPHTLTRCVAPDGIPRLAVATSLGGIKDVWVVAGPPEASVHALANHVFYRDLAVLSLLAIFAIVSSLVATDLSVLRDIRMLAAATRRFGKGELNARAPVPLPHGEIRDLTMAFNSMADTLELRDRQAARAQQRLRALSHRLQTAREKEAARIAQELHDELGQELSVLRLELERLHRKVASGVDLTVPEDTLAMIEEFGERIDAAVRSVRRISSELRPGVLDRLGLAAGLEWLLSEFERRSGIHTSLVAEGVEEKVDADISTALFRITQEALTNVVRHSGATSIATRLVGTEHDFMLWVKDNGRGFDPDIEPLTPSLGLLGMRERASRLGGTVKITSACGKGTELQVNIPRNALRA</sequence>
<dbReference type="Gene3D" id="3.30.450.20">
    <property type="entry name" value="PAS domain"/>
    <property type="match status" value="2"/>
</dbReference>
<comment type="caution">
    <text evidence="14">The sequence shown here is derived from an EMBL/GenBank/DDBJ whole genome shotgun (WGS) entry which is preliminary data.</text>
</comment>
<evidence type="ECO:0000256" key="2">
    <source>
        <dbReference type="ARBA" id="ARBA00004370"/>
    </source>
</evidence>
<evidence type="ECO:0000256" key="10">
    <source>
        <dbReference type="SAM" id="Coils"/>
    </source>
</evidence>
<feature type="transmembrane region" description="Helical" evidence="11">
    <location>
        <begin position="282"/>
        <end position="300"/>
    </location>
</feature>
<evidence type="ECO:0000259" key="13">
    <source>
        <dbReference type="PROSITE" id="PS50885"/>
    </source>
</evidence>
<dbReference type="SMART" id="SM00304">
    <property type="entry name" value="HAMP"/>
    <property type="match status" value="1"/>
</dbReference>
<keyword evidence="15" id="KW-1185">Reference proteome</keyword>
<evidence type="ECO:0000256" key="1">
    <source>
        <dbReference type="ARBA" id="ARBA00000085"/>
    </source>
</evidence>
<dbReference type="EMBL" id="CAJQUM010000001">
    <property type="protein sequence ID" value="CAG4882480.1"/>
    <property type="molecule type" value="Genomic_DNA"/>
</dbReference>
<keyword evidence="11" id="KW-0472">Membrane</keyword>
<dbReference type="GO" id="GO:0000155">
    <property type="term" value="F:phosphorelay sensor kinase activity"/>
    <property type="evidence" value="ECO:0007669"/>
    <property type="project" value="InterPro"/>
</dbReference>
<protein>
    <recommendedName>
        <fullName evidence="3">histidine kinase</fullName>
        <ecNumber evidence="3">2.7.13.3</ecNumber>
    </recommendedName>
</protein>
<evidence type="ECO:0000256" key="7">
    <source>
        <dbReference type="ARBA" id="ARBA00022777"/>
    </source>
</evidence>
<dbReference type="CDD" id="cd06225">
    <property type="entry name" value="HAMP"/>
    <property type="match status" value="1"/>
</dbReference>
<evidence type="ECO:0000256" key="4">
    <source>
        <dbReference type="ARBA" id="ARBA00022553"/>
    </source>
</evidence>
<keyword evidence="11" id="KW-0812">Transmembrane</keyword>
<dbReference type="Gene3D" id="1.20.5.1930">
    <property type="match status" value="1"/>
</dbReference>
<feature type="coiled-coil region" evidence="10">
    <location>
        <begin position="357"/>
        <end position="407"/>
    </location>
</feature>
<keyword evidence="9" id="KW-0902">Two-component regulatory system</keyword>
<evidence type="ECO:0000256" key="8">
    <source>
        <dbReference type="ARBA" id="ARBA00022840"/>
    </source>
</evidence>
<keyword evidence="7 14" id="KW-0418">Kinase</keyword>
<reference evidence="14" key="1">
    <citation type="submission" date="2021-04" db="EMBL/GenBank/DDBJ databases">
        <authorList>
            <person name="Hornung B."/>
        </authorList>
    </citation>
    <scope>NUCLEOTIDE SEQUENCE</scope>
    <source>
        <strain evidence="14">G5G6</strain>
    </source>
</reference>
<proteinExistence type="predicted"/>
<dbReference type="SMART" id="SM00387">
    <property type="entry name" value="HATPase_c"/>
    <property type="match status" value="1"/>
</dbReference>
<evidence type="ECO:0000256" key="9">
    <source>
        <dbReference type="ARBA" id="ARBA00023012"/>
    </source>
</evidence>
<dbReference type="InterPro" id="IPR003594">
    <property type="entry name" value="HATPase_dom"/>
</dbReference>
<dbReference type="Gene3D" id="6.10.340.10">
    <property type="match status" value="1"/>
</dbReference>
<evidence type="ECO:0000256" key="3">
    <source>
        <dbReference type="ARBA" id="ARBA00012438"/>
    </source>
</evidence>
<dbReference type="PANTHER" id="PTHR24421:SF10">
    <property type="entry name" value="NITRATE_NITRITE SENSOR PROTEIN NARQ"/>
    <property type="match status" value="1"/>
</dbReference>
<organism evidence="14 15">
    <name type="scientific">Georgfuchsia toluolica</name>
    <dbReference type="NCBI Taxonomy" id="424218"/>
    <lineage>
        <taxon>Bacteria</taxon>
        <taxon>Pseudomonadati</taxon>
        <taxon>Pseudomonadota</taxon>
        <taxon>Betaproteobacteria</taxon>
        <taxon>Nitrosomonadales</taxon>
        <taxon>Sterolibacteriaceae</taxon>
        <taxon>Georgfuchsia</taxon>
    </lineage>
</organism>
<gene>
    <name evidence="14" type="ORF">GTOL_10362</name>
</gene>
<dbReference type="EC" id="2.7.13.3" evidence="3"/>
<evidence type="ECO:0000313" key="15">
    <source>
        <dbReference type="Proteomes" id="UP000742786"/>
    </source>
</evidence>
<dbReference type="InterPro" id="IPR003660">
    <property type="entry name" value="HAMP_dom"/>
</dbReference>
<dbReference type="PANTHER" id="PTHR24421">
    <property type="entry name" value="NITRATE/NITRITE SENSOR PROTEIN NARX-RELATED"/>
    <property type="match status" value="1"/>
</dbReference>
<keyword evidence="10" id="KW-0175">Coiled coil</keyword>
<accession>A0A916J0K6</accession>
<dbReference type="AlphaFoldDB" id="A0A916J0K6"/>
<dbReference type="InterPro" id="IPR036890">
    <property type="entry name" value="HATPase_C_sf"/>
</dbReference>
<dbReference type="GO" id="GO:0016020">
    <property type="term" value="C:membrane"/>
    <property type="evidence" value="ECO:0007669"/>
    <property type="project" value="UniProtKB-SubCell"/>
</dbReference>
<keyword evidence="8" id="KW-0067">ATP-binding</keyword>
<comment type="subcellular location">
    <subcellularLocation>
        <location evidence="2">Membrane</location>
    </subcellularLocation>
</comment>
<dbReference type="Pfam" id="PF00672">
    <property type="entry name" value="HAMP"/>
    <property type="match status" value="1"/>
</dbReference>
<name>A0A916J0K6_9PROT</name>
<feature type="domain" description="HAMP" evidence="13">
    <location>
        <begin position="302"/>
        <end position="355"/>
    </location>
</feature>
<dbReference type="PROSITE" id="PS50109">
    <property type="entry name" value="HIS_KIN"/>
    <property type="match status" value="1"/>
</dbReference>
<dbReference type="Gene3D" id="3.30.565.10">
    <property type="entry name" value="Histidine kinase-like ATPase, C-terminal domain"/>
    <property type="match status" value="1"/>
</dbReference>
<keyword evidence="4" id="KW-0597">Phosphoprotein</keyword>
<dbReference type="PROSITE" id="PS50885">
    <property type="entry name" value="HAMP"/>
    <property type="match status" value="1"/>
</dbReference>
<keyword evidence="11" id="KW-1133">Transmembrane helix</keyword>
<dbReference type="InterPro" id="IPR011712">
    <property type="entry name" value="Sig_transdc_His_kin_sub3_dim/P"/>
</dbReference>
<evidence type="ECO:0000313" key="14">
    <source>
        <dbReference type="EMBL" id="CAG4882480.1"/>
    </source>
</evidence>
<dbReference type="Pfam" id="PF07730">
    <property type="entry name" value="HisKA_3"/>
    <property type="match status" value="1"/>
</dbReference>
<evidence type="ECO:0000256" key="5">
    <source>
        <dbReference type="ARBA" id="ARBA00022679"/>
    </source>
</evidence>
<evidence type="ECO:0000256" key="11">
    <source>
        <dbReference type="SAM" id="Phobius"/>
    </source>
</evidence>
<dbReference type="SUPFAM" id="SSF55874">
    <property type="entry name" value="ATPase domain of HSP90 chaperone/DNA topoisomerase II/histidine kinase"/>
    <property type="match status" value="1"/>
</dbReference>
<dbReference type="Proteomes" id="UP000742786">
    <property type="component" value="Unassembled WGS sequence"/>
</dbReference>
<dbReference type="GO" id="GO:0005524">
    <property type="term" value="F:ATP binding"/>
    <property type="evidence" value="ECO:0007669"/>
    <property type="project" value="UniProtKB-KW"/>
</dbReference>
<dbReference type="SUPFAM" id="SSF158472">
    <property type="entry name" value="HAMP domain-like"/>
    <property type="match status" value="1"/>
</dbReference>
<feature type="domain" description="Histidine kinase" evidence="12">
    <location>
        <begin position="385"/>
        <end position="582"/>
    </location>
</feature>
<keyword evidence="5 14" id="KW-0808">Transferase</keyword>
<dbReference type="InterPro" id="IPR005467">
    <property type="entry name" value="His_kinase_dom"/>
</dbReference>
<evidence type="ECO:0000256" key="6">
    <source>
        <dbReference type="ARBA" id="ARBA00022741"/>
    </source>
</evidence>
<evidence type="ECO:0000259" key="12">
    <source>
        <dbReference type="PROSITE" id="PS50109"/>
    </source>
</evidence>
<dbReference type="GO" id="GO:0046983">
    <property type="term" value="F:protein dimerization activity"/>
    <property type="evidence" value="ECO:0007669"/>
    <property type="project" value="InterPro"/>
</dbReference>
<dbReference type="CDD" id="cd16917">
    <property type="entry name" value="HATPase_UhpB-NarQ-NarX-like"/>
    <property type="match status" value="1"/>
</dbReference>
<dbReference type="InterPro" id="IPR050482">
    <property type="entry name" value="Sensor_HK_TwoCompSys"/>
</dbReference>
<dbReference type="RefSeq" id="WP_220634546.1">
    <property type="nucleotide sequence ID" value="NZ_CAJQUM010000001.1"/>
</dbReference>
<dbReference type="Pfam" id="PF02518">
    <property type="entry name" value="HATPase_c"/>
    <property type="match status" value="1"/>
</dbReference>
<comment type="catalytic activity">
    <reaction evidence="1">
        <text>ATP + protein L-histidine = ADP + protein N-phospho-L-histidine.</text>
        <dbReference type="EC" id="2.7.13.3"/>
    </reaction>
</comment>